<evidence type="ECO:0000259" key="1">
    <source>
        <dbReference type="Pfam" id="PF03372"/>
    </source>
</evidence>
<keyword evidence="3" id="KW-1185">Reference proteome</keyword>
<dbReference type="AlphaFoldDB" id="A0A9W7J3A3"/>
<evidence type="ECO:0000313" key="2">
    <source>
        <dbReference type="EMBL" id="GMJ07746.1"/>
    </source>
</evidence>
<gene>
    <name evidence="2" type="ORF">HRI_004443800</name>
</gene>
<dbReference type="InterPro" id="IPR036691">
    <property type="entry name" value="Endo/exonu/phosph_ase_sf"/>
</dbReference>
<organism evidence="2 3">
    <name type="scientific">Hibiscus trionum</name>
    <name type="common">Flower of an hour</name>
    <dbReference type="NCBI Taxonomy" id="183268"/>
    <lineage>
        <taxon>Eukaryota</taxon>
        <taxon>Viridiplantae</taxon>
        <taxon>Streptophyta</taxon>
        <taxon>Embryophyta</taxon>
        <taxon>Tracheophyta</taxon>
        <taxon>Spermatophyta</taxon>
        <taxon>Magnoliopsida</taxon>
        <taxon>eudicotyledons</taxon>
        <taxon>Gunneridae</taxon>
        <taxon>Pentapetalae</taxon>
        <taxon>rosids</taxon>
        <taxon>malvids</taxon>
        <taxon>Malvales</taxon>
        <taxon>Malvaceae</taxon>
        <taxon>Malvoideae</taxon>
        <taxon>Hibiscus</taxon>
    </lineage>
</organism>
<feature type="domain" description="Endonuclease/exonuclease/phosphatase" evidence="1">
    <location>
        <begin position="6"/>
        <end position="227"/>
    </location>
</feature>
<dbReference type="GO" id="GO:0003824">
    <property type="term" value="F:catalytic activity"/>
    <property type="evidence" value="ECO:0007669"/>
    <property type="project" value="InterPro"/>
</dbReference>
<dbReference type="Proteomes" id="UP001165190">
    <property type="component" value="Unassembled WGS sequence"/>
</dbReference>
<dbReference type="InterPro" id="IPR005135">
    <property type="entry name" value="Endo/exonuclease/phosphatase"/>
</dbReference>
<dbReference type="PANTHER" id="PTHR33710">
    <property type="entry name" value="BNAC02G09200D PROTEIN"/>
    <property type="match status" value="1"/>
</dbReference>
<dbReference type="Pfam" id="PF03372">
    <property type="entry name" value="Exo_endo_phos"/>
    <property type="match status" value="1"/>
</dbReference>
<dbReference type="OrthoDB" id="1431600at2759"/>
<protein>
    <recommendedName>
        <fullName evidence="1">Endonuclease/exonuclease/phosphatase domain-containing protein</fullName>
    </recommendedName>
</protein>
<dbReference type="Gene3D" id="3.60.10.10">
    <property type="entry name" value="Endonuclease/exonuclease/phosphatase"/>
    <property type="match status" value="1"/>
</dbReference>
<evidence type="ECO:0000313" key="3">
    <source>
        <dbReference type="Proteomes" id="UP001165190"/>
    </source>
</evidence>
<sequence length="275" mass="31556">MNLVCLSWNVRGLGRFEKVRAVGRTLRESRASFIFLQESKLQRISPRVRRSVMSSKKFEIEAAPSVGSAGGLIVLWDKELFMVESKVITYRAIFLVGQLTSIRKRCAFVNIYAPTIQTDRKVFFEYITATLNTIFVPIVMGGDFNAIVSAEEKSGIEFCHSASKVFADFIHLNGLIDLPMEGSRFTWFRGGAQAEASRLDRFLISTDILSWFPNLRQVALTRGLSDHKAVLLEDKAKRILRRPFKWFSHWVEHDDYKRLVNTTLLNGLDVRWEPF</sequence>
<comment type="caution">
    <text evidence="2">The sequence shown here is derived from an EMBL/GenBank/DDBJ whole genome shotgun (WGS) entry which is preliminary data.</text>
</comment>
<dbReference type="EMBL" id="BSYR01000048">
    <property type="protein sequence ID" value="GMJ07746.1"/>
    <property type="molecule type" value="Genomic_DNA"/>
</dbReference>
<dbReference type="SUPFAM" id="SSF56219">
    <property type="entry name" value="DNase I-like"/>
    <property type="match status" value="1"/>
</dbReference>
<dbReference type="PANTHER" id="PTHR33710:SF64">
    <property type="entry name" value="ENDONUCLEASE_EXONUCLEASE_PHOSPHATASE DOMAIN-CONTAINING PROTEIN"/>
    <property type="match status" value="1"/>
</dbReference>
<reference evidence="2" key="1">
    <citation type="submission" date="2023-05" db="EMBL/GenBank/DDBJ databases">
        <title>Genome and transcriptome analyses reveal genes involved in the formation of fine ridges on petal epidermal cells in Hibiscus trionum.</title>
        <authorList>
            <person name="Koshimizu S."/>
            <person name="Masuda S."/>
            <person name="Ishii T."/>
            <person name="Shirasu K."/>
            <person name="Hoshino A."/>
            <person name="Arita M."/>
        </authorList>
    </citation>
    <scope>NUCLEOTIDE SEQUENCE</scope>
    <source>
        <strain evidence="2">Hamamatsu line</strain>
    </source>
</reference>
<proteinExistence type="predicted"/>
<accession>A0A9W7J3A3</accession>
<name>A0A9W7J3A3_HIBTR</name>